<reference evidence="1 2" key="1">
    <citation type="submission" date="2024-01" db="EMBL/GenBank/DDBJ databases">
        <title>Maribacter spp. originated from different algae showed divergent polysaccharides utilization ability.</title>
        <authorList>
            <person name="Wang H."/>
            <person name="Wu Y."/>
        </authorList>
    </citation>
    <scope>NUCLEOTIDE SEQUENCE [LARGE SCALE GENOMIC DNA]</scope>
    <source>
        <strain evidence="1 2">PR1</strain>
    </source>
</reference>
<sequence>MTQKNNPLHGIKLVTILEHLTQVYTWEELSNEININCFKKDPSIKSSLKFLRRTPWARRKVENLYLKTLN</sequence>
<gene>
    <name evidence="1" type="ORF">V1I91_16175</name>
</gene>
<proteinExistence type="predicted"/>
<evidence type="ECO:0000313" key="2">
    <source>
        <dbReference type="Proteomes" id="UP001356308"/>
    </source>
</evidence>
<protein>
    <submittedName>
        <fullName evidence="1">VF530 family protein</fullName>
    </submittedName>
</protein>
<dbReference type="EMBL" id="JAZDDG010000007">
    <property type="protein sequence ID" value="MEE1977620.1"/>
    <property type="molecule type" value="Genomic_DNA"/>
</dbReference>
<organism evidence="1 2">
    <name type="scientific">Maribacter cobaltidurans</name>
    <dbReference type="NCBI Taxonomy" id="1178778"/>
    <lineage>
        <taxon>Bacteria</taxon>
        <taxon>Pseudomonadati</taxon>
        <taxon>Bacteroidota</taxon>
        <taxon>Flavobacteriia</taxon>
        <taxon>Flavobacteriales</taxon>
        <taxon>Flavobacteriaceae</taxon>
        <taxon>Maribacter</taxon>
    </lineage>
</organism>
<comment type="caution">
    <text evidence="1">The sequence shown here is derived from an EMBL/GenBank/DDBJ whole genome shotgun (WGS) entry which is preliminary data.</text>
</comment>
<dbReference type="Proteomes" id="UP001356308">
    <property type="component" value="Unassembled WGS sequence"/>
</dbReference>
<dbReference type="Gene3D" id="1.10.720.30">
    <property type="entry name" value="SAP domain"/>
    <property type="match status" value="1"/>
</dbReference>
<accession>A0ABU7IXA4</accession>
<dbReference type="Pfam" id="PF09905">
    <property type="entry name" value="VF530"/>
    <property type="match status" value="1"/>
</dbReference>
<dbReference type="InterPro" id="IPR018668">
    <property type="entry name" value="DNA-binding_VF530-like"/>
</dbReference>
<name>A0ABU7IXA4_9FLAO</name>
<dbReference type="RefSeq" id="WP_272652296.1">
    <property type="nucleotide sequence ID" value="NZ_JAZDDG010000007.1"/>
</dbReference>
<evidence type="ECO:0000313" key="1">
    <source>
        <dbReference type="EMBL" id="MEE1977620.1"/>
    </source>
</evidence>
<dbReference type="InterPro" id="IPR036361">
    <property type="entry name" value="SAP_dom_sf"/>
</dbReference>
<keyword evidence="2" id="KW-1185">Reference proteome</keyword>